<proteinExistence type="predicted"/>
<accession>A0A6N8DRW4</accession>
<evidence type="ECO:0000259" key="1">
    <source>
        <dbReference type="Pfam" id="PF06890"/>
    </source>
</evidence>
<evidence type="ECO:0000313" key="2">
    <source>
        <dbReference type="EMBL" id="MTV33038.1"/>
    </source>
</evidence>
<evidence type="ECO:0000313" key="3">
    <source>
        <dbReference type="Proteomes" id="UP000439113"/>
    </source>
</evidence>
<dbReference type="Pfam" id="PF06890">
    <property type="entry name" value="Phage_Mu_Gp45"/>
    <property type="match status" value="1"/>
</dbReference>
<sequence>MSGDIFRFLLDKVDDSGKLQKIDGKGYAGEEFAGAHRVGHFGYAYNPPKGSHGVGYSPRGMGDLAFMLGMEHPDLRPKDLAPGECRLYDAEGNTIFMGLKNGIHISNKQGHVVVTSAGNVYLNGKGGARVMTENGPSEKVYA</sequence>
<protein>
    <recommendedName>
        <fullName evidence="1">Bacteriophage Mu Gp45 N-terminal domain-containing protein</fullName>
    </recommendedName>
</protein>
<gene>
    <name evidence="2" type="ORF">GJ654_18825</name>
</gene>
<dbReference type="AlphaFoldDB" id="A0A6N8DRW4"/>
<dbReference type="EMBL" id="WNKS01000025">
    <property type="protein sequence ID" value="MTV33038.1"/>
    <property type="molecule type" value="Genomic_DNA"/>
</dbReference>
<reference evidence="2 3" key="1">
    <citation type="submission" date="2019-11" db="EMBL/GenBank/DDBJ databases">
        <title>Whole-genome sequence of a Rhodoblastus acidophilus DSM 142.</title>
        <authorList>
            <person name="Kyndt J.A."/>
            <person name="Meyer T.E."/>
        </authorList>
    </citation>
    <scope>NUCLEOTIDE SEQUENCE [LARGE SCALE GENOMIC DNA]</scope>
    <source>
        <strain evidence="2 3">DSM 142</strain>
    </source>
</reference>
<comment type="caution">
    <text evidence="2">The sequence shown here is derived from an EMBL/GenBank/DDBJ whole genome shotgun (WGS) entry which is preliminary data.</text>
</comment>
<dbReference type="InterPro" id="IPR053861">
    <property type="entry name" value="Phage_Mu_Gp45_N"/>
</dbReference>
<dbReference type="Proteomes" id="UP000439113">
    <property type="component" value="Unassembled WGS sequence"/>
</dbReference>
<dbReference type="OrthoDB" id="8449472at2"/>
<name>A0A6N8DRW4_RHOAC</name>
<organism evidence="2 3">
    <name type="scientific">Rhodoblastus acidophilus</name>
    <name type="common">Rhodopseudomonas acidophila</name>
    <dbReference type="NCBI Taxonomy" id="1074"/>
    <lineage>
        <taxon>Bacteria</taxon>
        <taxon>Pseudomonadati</taxon>
        <taxon>Pseudomonadota</taxon>
        <taxon>Alphaproteobacteria</taxon>
        <taxon>Hyphomicrobiales</taxon>
        <taxon>Rhodoblastaceae</taxon>
        <taxon>Rhodoblastus</taxon>
    </lineage>
</organism>
<dbReference type="RefSeq" id="WP_155447719.1">
    <property type="nucleotide sequence ID" value="NZ_JAOQNR010000024.1"/>
</dbReference>
<feature type="domain" description="Bacteriophage Mu Gp45 N-terminal" evidence="1">
    <location>
        <begin position="7"/>
        <end position="73"/>
    </location>
</feature>